<keyword evidence="2" id="KW-1185">Reference proteome</keyword>
<protein>
    <submittedName>
        <fullName evidence="1">Uncharacterized protein</fullName>
    </submittedName>
</protein>
<comment type="caution">
    <text evidence="1">The sequence shown here is derived from an EMBL/GenBank/DDBJ whole genome shotgun (WGS) entry which is preliminary data.</text>
</comment>
<reference evidence="1" key="1">
    <citation type="submission" date="2021-05" db="EMBL/GenBank/DDBJ databases">
        <title>Draft genomes of bacteria isolated from model marine particles.</title>
        <authorList>
            <person name="Datta M.S."/>
            <person name="Schwartzman J.A."/>
            <person name="Enke T.N."/>
            <person name="Saavedra J."/>
            <person name="Cermak N."/>
            <person name="Cordero O.X."/>
        </authorList>
    </citation>
    <scope>NUCLEOTIDE SEQUENCE</scope>
    <source>
        <strain evidence="1">I2M19</strain>
    </source>
</reference>
<dbReference type="EMBL" id="JAHKPD010000012">
    <property type="protein sequence ID" value="MBU2950782.1"/>
    <property type="molecule type" value="Genomic_DNA"/>
</dbReference>
<name>A0ACC5U8X9_9FLAO</name>
<evidence type="ECO:0000313" key="1">
    <source>
        <dbReference type="EMBL" id="MBU2950782.1"/>
    </source>
</evidence>
<sequence length="240" mass="27512">MKNYLLIMVLVFAFSCKNKGQIKEGESSISVAPEINDCLVIDELQLKDNQFKVEAGGFNIIFNNVLSTDDPNLDFELKSKGKEITIQKKYLESDFLGDNDFFIESNSIDSIKVKYVVQSDFVFYGQEKKRTPLNMSSSKEHNLYCNEGVYRLDKNNLVVNPEVFTKAKAVNKSFYLSVLESDSYGEIDKTNAKEVLKKLNENIEMSLEDLFVESSILKITYQFDYYIGDSKEEIKLIVIN</sequence>
<proteinExistence type="predicted"/>
<organism evidence="1 2">
    <name type="scientific">Pseudotamlana agarivorans</name>
    <dbReference type="NCBI Taxonomy" id="481183"/>
    <lineage>
        <taxon>Bacteria</taxon>
        <taxon>Pseudomonadati</taxon>
        <taxon>Bacteroidota</taxon>
        <taxon>Flavobacteriia</taxon>
        <taxon>Flavobacteriales</taxon>
        <taxon>Flavobacteriaceae</taxon>
        <taxon>Pseudotamlana</taxon>
    </lineage>
</organism>
<dbReference type="Proteomes" id="UP001647509">
    <property type="component" value="Unassembled WGS sequence"/>
</dbReference>
<accession>A0ACC5U8X9</accession>
<gene>
    <name evidence="1" type="ORF">KO493_08740</name>
</gene>
<evidence type="ECO:0000313" key="2">
    <source>
        <dbReference type="Proteomes" id="UP001647509"/>
    </source>
</evidence>